<gene>
    <name evidence="1" type="ORF">KDW_31070</name>
</gene>
<sequence>MSILACFSPIAVRFLCYPFTFLDYTLDYDNMQNRPIQGTADWQRYQVVLDVPGESLDIAFGLLLQGKGQVWLQDASIIEVGNEIDVTSLKETNNFES</sequence>
<comment type="caution">
    <text evidence="1">The sequence shown here is derived from an EMBL/GenBank/DDBJ whole genome shotgun (WGS) entry which is preliminary data.</text>
</comment>
<dbReference type="AlphaFoldDB" id="A0A5J4KM52"/>
<dbReference type="EMBL" id="BKZW01000001">
    <property type="protein sequence ID" value="GER88945.1"/>
    <property type="molecule type" value="Genomic_DNA"/>
</dbReference>
<name>A0A5J4KM52_9CHLR</name>
<proteinExistence type="predicted"/>
<accession>A0A5J4KM52</accession>
<evidence type="ECO:0000313" key="2">
    <source>
        <dbReference type="Proteomes" id="UP000326912"/>
    </source>
</evidence>
<organism evidence="1 2">
    <name type="scientific">Dictyobacter vulcani</name>
    <dbReference type="NCBI Taxonomy" id="2607529"/>
    <lineage>
        <taxon>Bacteria</taxon>
        <taxon>Bacillati</taxon>
        <taxon>Chloroflexota</taxon>
        <taxon>Ktedonobacteria</taxon>
        <taxon>Ktedonobacterales</taxon>
        <taxon>Dictyobacteraceae</taxon>
        <taxon>Dictyobacter</taxon>
    </lineage>
</organism>
<reference evidence="1 2" key="1">
    <citation type="submission" date="2019-10" db="EMBL/GenBank/DDBJ databases">
        <title>Dictyobacter vulcani sp. nov., within the class Ktedonobacteria, isolated from soil of volcanic Mt. Zao.</title>
        <authorList>
            <person name="Zheng Y."/>
            <person name="Wang C.M."/>
            <person name="Sakai Y."/>
            <person name="Abe K."/>
            <person name="Yokota A."/>
            <person name="Yabe S."/>
        </authorList>
    </citation>
    <scope>NUCLEOTIDE SEQUENCE [LARGE SCALE GENOMIC DNA]</scope>
    <source>
        <strain evidence="1 2">W12</strain>
    </source>
</reference>
<keyword evidence="2" id="KW-1185">Reference proteome</keyword>
<dbReference type="Gene3D" id="2.60.120.260">
    <property type="entry name" value="Galactose-binding domain-like"/>
    <property type="match status" value="1"/>
</dbReference>
<evidence type="ECO:0000313" key="1">
    <source>
        <dbReference type="EMBL" id="GER88945.1"/>
    </source>
</evidence>
<dbReference type="Proteomes" id="UP000326912">
    <property type="component" value="Unassembled WGS sequence"/>
</dbReference>
<dbReference type="RefSeq" id="WP_151756780.1">
    <property type="nucleotide sequence ID" value="NZ_BKZW01000001.1"/>
</dbReference>
<protein>
    <submittedName>
        <fullName evidence="1">Uncharacterized protein</fullName>
    </submittedName>
</protein>